<evidence type="ECO:0000313" key="3">
    <source>
        <dbReference type="Proteomes" id="UP000215126"/>
    </source>
</evidence>
<dbReference type="AlphaFoldDB" id="A0A239SVG9"/>
<keyword evidence="3" id="KW-1185">Reference proteome</keyword>
<evidence type="ECO:0000313" key="4">
    <source>
        <dbReference type="Proteomes" id="UP000335538"/>
    </source>
</evidence>
<evidence type="ECO:0000313" key="2">
    <source>
        <dbReference type="EMBL" id="VVE82510.1"/>
    </source>
</evidence>
<proteinExistence type="predicted"/>
<organism evidence="1 3">
    <name type="scientific">Pandoraea sputorum</name>
    <dbReference type="NCBI Taxonomy" id="93222"/>
    <lineage>
        <taxon>Bacteria</taxon>
        <taxon>Pseudomonadati</taxon>
        <taxon>Pseudomonadota</taxon>
        <taxon>Betaproteobacteria</taxon>
        <taxon>Burkholderiales</taxon>
        <taxon>Burkholderiaceae</taxon>
        <taxon>Pandoraea</taxon>
    </lineage>
</organism>
<name>A0A239SVG9_9BURK</name>
<dbReference type="Proteomes" id="UP000335538">
    <property type="component" value="Unassembled WGS sequence"/>
</dbReference>
<dbReference type="EMBL" id="CABPSR010000010">
    <property type="protein sequence ID" value="VVE82510.1"/>
    <property type="molecule type" value="Genomic_DNA"/>
</dbReference>
<reference evidence="1 3" key="1">
    <citation type="submission" date="2017-06" db="EMBL/GenBank/DDBJ databases">
        <authorList>
            <consortium name="Pathogen Informatics"/>
        </authorList>
    </citation>
    <scope>NUCLEOTIDE SEQUENCE [LARGE SCALE GENOMIC DNA]</scope>
    <source>
        <strain evidence="1 3">NCTC13161</strain>
    </source>
</reference>
<dbReference type="EMBL" id="LT906435">
    <property type="protein sequence ID" value="SNU88583.1"/>
    <property type="molecule type" value="Genomic_DNA"/>
</dbReference>
<gene>
    <name evidence="2" type="ORF">PSP31121_03822</name>
    <name evidence="1" type="ORF">SAMEA4530655_04313</name>
</gene>
<dbReference type="Proteomes" id="UP000215126">
    <property type="component" value="Chromosome 1"/>
</dbReference>
<protein>
    <submittedName>
        <fullName evidence="1">Uncharacterized protein</fullName>
    </submittedName>
</protein>
<reference evidence="2 4" key="2">
    <citation type="submission" date="2019-08" db="EMBL/GenBank/DDBJ databases">
        <authorList>
            <person name="Peeters C."/>
        </authorList>
    </citation>
    <scope>NUCLEOTIDE SEQUENCE [LARGE SCALE GENOMIC DNA]</scope>
    <source>
        <strain evidence="2 4">LMG 31121</strain>
    </source>
</reference>
<evidence type="ECO:0000313" key="1">
    <source>
        <dbReference type="EMBL" id="SNU88583.1"/>
    </source>
</evidence>
<sequence length="36" mass="3765">MPAIGLICDGLVMIGSWARAAAPVAKFLADTVNIFM</sequence>
<accession>A0A239SVG9</accession>